<dbReference type="GO" id="GO:0004061">
    <property type="term" value="F:arylformamidase activity"/>
    <property type="evidence" value="ECO:0007669"/>
    <property type="project" value="InterPro"/>
</dbReference>
<proteinExistence type="predicted"/>
<dbReference type="AlphaFoldDB" id="A0A6J7S9Y8"/>
<dbReference type="PANTHER" id="PTHR34861">
    <property type="match status" value="1"/>
</dbReference>
<dbReference type="Pfam" id="PF04199">
    <property type="entry name" value="Cyclase"/>
    <property type="match status" value="1"/>
</dbReference>
<feature type="region of interest" description="Disordered" evidence="1">
    <location>
        <begin position="45"/>
        <end position="67"/>
    </location>
</feature>
<evidence type="ECO:0000256" key="1">
    <source>
        <dbReference type="SAM" id="MobiDB-lite"/>
    </source>
</evidence>
<evidence type="ECO:0000313" key="3">
    <source>
        <dbReference type="EMBL" id="CAB5038023.1"/>
    </source>
</evidence>
<gene>
    <name evidence="2" type="ORF">UFOPK3752_01345</name>
    <name evidence="3" type="ORF">UFOPK4150_01930</name>
</gene>
<dbReference type="InterPro" id="IPR037175">
    <property type="entry name" value="KFase_sf"/>
</dbReference>
<sequence length="295" mass="31075">MPEDVVVGNWGRWGASDEAGSLNFIDPSVVVAASTLVRDGRVVSLSQDLGPQTPTAPHRSSPSRFMDRDAGDYALGARSPGGFRFAEDSVLFPSHSGTHIDALAHAWSGDSLYNGHDAGFTRSTRGAQRCGAEKLKPIVTRGVFLDLASICGGEPKIGRAFSADDLAKACDAVNVVIGAGDAVCIRTGWWPHAGRDPELFFSGEPGIDSSAAQWLADREVAVVGADNYAVECLPAPSGDTFPVHLILLWKYGVPLIEGLDLEELATAGRSEFLFVAAPLRLVGSTGSPLHPIAVL</sequence>
<dbReference type="SUPFAM" id="SSF102198">
    <property type="entry name" value="Putative cyclase"/>
    <property type="match status" value="1"/>
</dbReference>
<dbReference type="Gene3D" id="3.50.30.50">
    <property type="entry name" value="Putative cyclase"/>
    <property type="match status" value="1"/>
</dbReference>
<dbReference type="InterPro" id="IPR007325">
    <property type="entry name" value="KFase/CYL"/>
</dbReference>
<accession>A0A6J7S9Y8</accession>
<organism evidence="3">
    <name type="scientific">freshwater metagenome</name>
    <dbReference type="NCBI Taxonomy" id="449393"/>
    <lineage>
        <taxon>unclassified sequences</taxon>
        <taxon>metagenomes</taxon>
        <taxon>ecological metagenomes</taxon>
    </lineage>
</organism>
<name>A0A6J7S9Y8_9ZZZZ</name>
<dbReference type="EMBL" id="CAFBND010000051">
    <property type="protein sequence ID" value="CAB4945763.1"/>
    <property type="molecule type" value="Genomic_DNA"/>
</dbReference>
<dbReference type="PANTHER" id="PTHR34861:SF10">
    <property type="entry name" value="CYCLASE"/>
    <property type="match status" value="1"/>
</dbReference>
<evidence type="ECO:0000313" key="2">
    <source>
        <dbReference type="EMBL" id="CAB4945763.1"/>
    </source>
</evidence>
<feature type="compositionally biased region" description="Polar residues" evidence="1">
    <location>
        <begin position="45"/>
        <end position="63"/>
    </location>
</feature>
<dbReference type="GO" id="GO:0019441">
    <property type="term" value="P:L-tryptophan catabolic process to kynurenine"/>
    <property type="evidence" value="ECO:0007669"/>
    <property type="project" value="InterPro"/>
</dbReference>
<dbReference type="EMBL" id="CAFBPU010000049">
    <property type="protein sequence ID" value="CAB5038023.1"/>
    <property type="molecule type" value="Genomic_DNA"/>
</dbReference>
<protein>
    <submittedName>
        <fullName evidence="3">Unannotated protein</fullName>
    </submittedName>
</protein>
<reference evidence="3" key="1">
    <citation type="submission" date="2020-05" db="EMBL/GenBank/DDBJ databases">
        <authorList>
            <person name="Chiriac C."/>
            <person name="Salcher M."/>
            <person name="Ghai R."/>
            <person name="Kavagutti S V."/>
        </authorList>
    </citation>
    <scope>NUCLEOTIDE SEQUENCE</scope>
</reference>